<dbReference type="PANTHER" id="PTHR30026">
    <property type="entry name" value="OUTER MEMBRANE PROTEIN TOLC"/>
    <property type="match status" value="1"/>
</dbReference>
<dbReference type="Pfam" id="PF02321">
    <property type="entry name" value="OEP"/>
    <property type="match status" value="2"/>
</dbReference>
<dbReference type="EMBL" id="AEWJ01000044">
    <property type="protein sequence ID" value="EGD58154.1"/>
    <property type="molecule type" value="Genomic_DNA"/>
</dbReference>
<evidence type="ECO:0000256" key="5">
    <source>
        <dbReference type="ARBA" id="ARBA00022692"/>
    </source>
</evidence>
<dbReference type="Proteomes" id="UP000004728">
    <property type="component" value="Unassembled WGS sequence"/>
</dbReference>
<dbReference type="SUPFAM" id="SSF56954">
    <property type="entry name" value="Outer membrane efflux proteins (OEP)"/>
    <property type="match status" value="1"/>
</dbReference>
<dbReference type="HOGENOM" id="CLU_466062_0_0_5"/>
<dbReference type="InterPro" id="IPR003423">
    <property type="entry name" value="OMP_efflux"/>
</dbReference>
<organism evidence="11 12">
    <name type="scientific">Novosphingobium nitrogenifigens DSM 19370</name>
    <dbReference type="NCBI Taxonomy" id="983920"/>
    <lineage>
        <taxon>Bacteria</taxon>
        <taxon>Pseudomonadati</taxon>
        <taxon>Pseudomonadota</taxon>
        <taxon>Alphaproteobacteria</taxon>
        <taxon>Sphingomonadales</taxon>
        <taxon>Sphingomonadaceae</taxon>
        <taxon>Novosphingobium</taxon>
    </lineage>
</organism>
<evidence type="ECO:0000256" key="3">
    <source>
        <dbReference type="ARBA" id="ARBA00022448"/>
    </source>
</evidence>
<dbReference type="GO" id="GO:0009279">
    <property type="term" value="C:cell outer membrane"/>
    <property type="evidence" value="ECO:0007669"/>
    <property type="project" value="UniProtKB-SubCell"/>
</dbReference>
<evidence type="ECO:0000256" key="6">
    <source>
        <dbReference type="ARBA" id="ARBA00023136"/>
    </source>
</evidence>
<name>F1ZBE8_9SPHN</name>
<comment type="subcellular location">
    <subcellularLocation>
        <location evidence="1">Cell outer membrane</location>
    </subcellularLocation>
</comment>
<keyword evidence="7" id="KW-0998">Cell outer membrane</keyword>
<protein>
    <submittedName>
        <fullName evidence="11">Type I secretion outer membrane protein, TolC</fullName>
    </submittedName>
</protein>
<keyword evidence="12" id="KW-1185">Reference proteome</keyword>
<feature type="coiled-coil region" evidence="8">
    <location>
        <begin position="227"/>
        <end position="261"/>
    </location>
</feature>
<dbReference type="GO" id="GO:1990281">
    <property type="term" value="C:efflux pump complex"/>
    <property type="evidence" value="ECO:0007669"/>
    <property type="project" value="TreeGrafter"/>
</dbReference>
<evidence type="ECO:0000313" key="11">
    <source>
        <dbReference type="EMBL" id="EGD58154.1"/>
    </source>
</evidence>
<sequence length="585" mass="64230">MIPTPAHRQPRNRKAALCLGLALVALMQSSGVQAQTSTTGHAPALVGPPDDQADNQSNMVRREIVQSDAEDGRASIEVELPPETPRDIRDAALSGQAVGDFHTAMGLAYWTSPALLAQRSLVKSYDYRVPEARAAYGLQLDYQLMMGFQRDHLDPTALQRQLGQTTPTTSWGWSNSAMAILTMPLFTFGRNFASERSALAQRAYQKQVLRSTEQQALYDAISSYAGLIRDRAEVAIARDNLVALEQELLDNETRLKSHEITVTDLEQVKTRVELGRAQLYAAQRDAATSESTFVQKVGVGAATDLADPPLLDLPIRTLEEAYAYAEEHSPVILAAHERERVSRAAVAAAKADLLPRVDLKAQALYGSQSPYNNYARYNEELAQVVVTGPLFESGVRRTKIADAVAANDSDWRLIDGAMRDTRASVAAAWNDWKAQLAAIDHYSAAAVAAKKAYEGAVVQEREGLYTTFDVLQLALELLNTRSTYNSAKATAYIDAAKIMALIGGMEPDFVLPGQDRYNDERHLDRVRHRDDLPLLTPLLRTLDGVTTKSNDRRAVRDPAERIQVPAVKITDPPPPTTPGTLPQTH</sequence>
<dbReference type="RefSeq" id="WP_008067301.1">
    <property type="nucleotide sequence ID" value="NZ_AQWK01000006.1"/>
</dbReference>
<dbReference type="Gene3D" id="1.20.1600.10">
    <property type="entry name" value="Outer membrane efflux proteins (OEP)"/>
    <property type="match status" value="1"/>
</dbReference>
<reference evidence="11 12" key="1">
    <citation type="journal article" date="2012" name="J. Bacteriol.">
        <title>Draft Genome Sequence of Novosphingobium nitrogenifigens Y88T.</title>
        <authorList>
            <person name="Strabala T.J."/>
            <person name="Macdonald L."/>
            <person name="Liu V."/>
            <person name="Smit A.M."/>
        </authorList>
    </citation>
    <scope>NUCLEOTIDE SEQUENCE [LARGE SCALE GENOMIC DNA]</scope>
    <source>
        <strain evidence="11 12">DSM 19370</strain>
    </source>
</reference>
<evidence type="ECO:0000313" key="12">
    <source>
        <dbReference type="Proteomes" id="UP000004728"/>
    </source>
</evidence>
<dbReference type="STRING" id="983920.Y88_0206"/>
<dbReference type="GO" id="GO:0015288">
    <property type="term" value="F:porin activity"/>
    <property type="evidence" value="ECO:0007669"/>
    <property type="project" value="TreeGrafter"/>
</dbReference>
<comment type="caution">
    <text evidence="11">The sequence shown here is derived from an EMBL/GenBank/DDBJ whole genome shotgun (WGS) entry which is preliminary data.</text>
</comment>
<keyword evidence="8" id="KW-0175">Coiled coil</keyword>
<evidence type="ECO:0000256" key="8">
    <source>
        <dbReference type="SAM" id="Coils"/>
    </source>
</evidence>
<keyword evidence="6" id="KW-0472">Membrane</keyword>
<evidence type="ECO:0000256" key="10">
    <source>
        <dbReference type="SAM" id="SignalP"/>
    </source>
</evidence>
<proteinExistence type="inferred from homology"/>
<dbReference type="AlphaFoldDB" id="F1ZBE8"/>
<evidence type="ECO:0000256" key="7">
    <source>
        <dbReference type="ARBA" id="ARBA00023237"/>
    </source>
</evidence>
<evidence type="ECO:0000256" key="1">
    <source>
        <dbReference type="ARBA" id="ARBA00004442"/>
    </source>
</evidence>
<dbReference type="GO" id="GO:0015562">
    <property type="term" value="F:efflux transmembrane transporter activity"/>
    <property type="evidence" value="ECO:0007669"/>
    <property type="project" value="InterPro"/>
</dbReference>
<evidence type="ECO:0000256" key="4">
    <source>
        <dbReference type="ARBA" id="ARBA00022452"/>
    </source>
</evidence>
<keyword evidence="10" id="KW-0732">Signal</keyword>
<dbReference type="PANTHER" id="PTHR30026:SF20">
    <property type="entry name" value="OUTER MEMBRANE PROTEIN TOLC"/>
    <property type="match status" value="1"/>
</dbReference>
<keyword evidence="3" id="KW-0813">Transport</keyword>
<dbReference type="InParanoid" id="F1ZBE8"/>
<dbReference type="OrthoDB" id="7498903at2"/>
<evidence type="ECO:0000256" key="2">
    <source>
        <dbReference type="ARBA" id="ARBA00007613"/>
    </source>
</evidence>
<feature type="signal peptide" evidence="10">
    <location>
        <begin position="1"/>
        <end position="34"/>
    </location>
</feature>
<accession>F1ZBE8</accession>
<dbReference type="eggNOG" id="COG1538">
    <property type="taxonomic scope" value="Bacteria"/>
</dbReference>
<gene>
    <name evidence="11" type="ORF">Y88_0206</name>
</gene>
<dbReference type="InterPro" id="IPR051906">
    <property type="entry name" value="TolC-like"/>
</dbReference>
<comment type="similarity">
    <text evidence="2">Belongs to the outer membrane factor (OMF) (TC 1.B.17) family.</text>
</comment>
<evidence type="ECO:0000256" key="9">
    <source>
        <dbReference type="SAM" id="MobiDB-lite"/>
    </source>
</evidence>
<feature type="chain" id="PRO_5003272811" evidence="10">
    <location>
        <begin position="35"/>
        <end position="585"/>
    </location>
</feature>
<keyword evidence="5" id="KW-0812">Transmembrane</keyword>
<keyword evidence="4" id="KW-1134">Transmembrane beta strand</keyword>
<feature type="region of interest" description="Disordered" evidence="9">
    <location>
        <begin position="34"/>
        <end position="55"/>
    </location>
</feature>